<evidence type="ECO:0000313" key="9">
    <source>
        <dbReference type="Proteomes" id="UP000215450"/>
    </source>
</evidence>
<comment type="similarity">
    <text evidence="2">Belongs to the purine-cytosine permease (2.A.39) family.</text>
</comment>
<dbReference type="InterPro" id="IPR030191">
    <property type="entry name" value="CodB"/>
</dbReference>
<dbReference type="PANTHER" id="PTHR30569:SF0">
    <property type="entry name" value="CYTOSINE PERMEASE"/>
    <property type="match status" value="1"/>
</dbReference>
<dbReference type="EMBL" id="FXUV01000017">
    <property type="protein sequence ID" value="SMQ12218.1"/>
    <property type="molecule type" value="Genomic_DNA"/>
</dbReference>
<dbReference type="Pfam" id="PF02133">
    <property type="entry name" value="Transp_cyt_pur"/>
    <property type="match status" value="1"/>
</dbReference>
<dbReference type="Proteomes" id="UP000215450">
    <property type="component" value="Unassembled WGS sequence"/>
</dbReference>
<gene>
    <name evidence="8" type="ORF">KEBURONENSIS_01138</name>
    <name evidence="7" type="ORF">KEBURONENSIS_01229</name>
</gene>
<keyword evidence="4 6" id="KW-1133">Transmembrane helix</keyword>
<evidence type="ECO:0000256" key="6">
    <source>
        <dbReference type="SAM" id="Phobius"/>
    </source>
</evidence>
<feature type="transmembrane region" description="Helical" evidence="6">
    <location>
        <begin position="34"/>
        <end position="57"/>
    </location>
</feature>
<evidence type="ECO:0000313" key="8">
    <source>
        <dbReference type="EMBL" id="SNB65511.1"/>
    </source>
</evidence>
<keyword evidence="3 6" id="KW-0812">Transmembrane</keyword>
<reference evidence="8 9" key="2">
    <citation type="submission" date="2017-06" db="EMBL/GenBank/DDBJ databases">
        <authorList>
            <person name="Kim H.J."/>
            <person name="Triplett B.A."/>
        </authorList>
    </citation>
    <scope>NUCLEOTIDE SEQUENCE [LARGE SCALE GENOMIC DNA]</scope>
    <source>
        <strain evidence="8">Kingella_eburonensis</strain>
    </source>
</reference>
<accession>A0A238T9U8</accession>
<sequence length="386" mass="41764">MKPFSYAVLWAGAAVSLAEILTGTFFAPLGWQQGLLAIVLGHLIGGVLFFLAGYIGAVRQQTAMETVKSSFGQIGGRLFALLNVLQLVGWTAIMIYDGAAAAQVFGVMNHVLWCALIGGLIVLWLWLGNRYLSKINLLAVLALLLVTLVISTKIFSGSLKMPTGEAMSFGAAIELAAVMPLSWLPLVSDYTRSASKPFQAALISSVAYGVMSSWMYAMGLGMALFVGETDLAKILLNLGLGAIGVLMIVFSTVTTTFLDAHSASISTQAIWQRLPEKSFAMAITVLCTIAAMLFSMNDITDFLYWIGSVFAPMIAILIADFFILKKPVCEQNVNGRNVLIWLLGFGLYRYWLAHRLSVGNTLPVMAMTIVLCVITDFVLSRKFQAA</sequence>
<dbReference type="InterPro" id="IPR012732">
    <property type="entry name" value="Thia_CytX"/>
</dbReference>
<keyword evidence="5 6" id="KW-0472">Membrane</keyword>
<feature type="transmembrane region" description="Helical" evidence="6">
    <location>
        <begin position="358"/>
        <end position="379"/>
    </location>
</feature>
<dbReference type="OrthoDB" id="5444231at2"/>
<dbReference type="Gene3D" id="1.10.4160.10">
    <property type="entry name" value="Hydantoin permease"/>
    <property type="match status" value="1"/>
</dbReference>
<dbReference type="GO" id="GO:0015209">
    <property type="term" value="F:cytosine transmembrane transporter activity"/>
    <property type="evidence" value="ECO:0007669"/>
    <property type="project" value="InterPro"/>
</dbReference>
<dbReference type="RefSeq" id="WP_095062419.1">
    <property type="nucleotide sequence ID" value="NZ_FXUV02000019.1"/>
</dbReference>
<reference evidence="7" key="1">
    <citation type="submission" date="2017-05" db="EMBL/GenBank/DDBJ databases">
        <authorList>
            <person name="Song R."/>
            <person name="Chenine A.L."/>
            <person name="Ruprecht R.M."/>
        </authorList>
    </citation>
    <scope>NUCLEOTIDE SEQUENCE</scope>
    <source>
        <strain evidence="7">Kingella_eburonensis</strain>
    </source>
</reference>
<dbReference type="PANTHER" id="PTHR30569">
    <property type="entry name" value="CYTOSINE TRANSPORTER CODB"/>
    <property type="match status" value="1"/>
</dbReference>
<evidence type="ECO:0000256" key="4">
    <source>
        <dbReference type="ARBA" id="ARBA00022989"/>
    </source>
</evidence>
<feature type="transmembrane region" description="Helical" evidence="6">
    <location>
        <begin position="279"/>
        <end position="296"/>
    </location>
</feature>
<name>A0A238T9U8_9NEIS</name>
<proteinExistence type="inferred from homology"/>
<evidence type="ECO:0000256" key="2">
    <source>
        <dbReference type="ARBA" id="ARBA00008974"/>
    </source>
</evidence>
<evidence type="ECO:0000256" key="1">
    <source>
        <dbReference type="ARBA" id="ARBA00004141"/>
    </source>
</evidence>
<dbReference type="AlphaFoldDB" id="A0A238T9U8"/>
<comment type="subcellular location">
    <subcellularLocation>
        <location evidence="1">Membrane</location>
        <topology evidence="1">Multi-pass membrane protein</topology>
    </subcellularLocation>
</comment>
<dbReference type="InterPro" id="IPR001248">
    <property type="entry name" value="Pur-cyt_permease"/>
</dbReference>
<evidence type="ECO:0000313" key="7">
    <source>
        <dbReference type="EMBL" id="SMQ12218.1"/>
    </source>
</evidence>
<evidence type="ECO:0000256" key="5">
    <source>
        <dbReference type="ARBA" id="ARBA00023136"/>
    </source>
</evidence>
<dbReference type="GO" id="GO:0005886">
    <property type="term" value="C:plasma membrane"/>
    <property type="evidence" value="ECO:0007669"/>
    <property type="project" value="TreeGrafter"/>
</dbReference>
<feature type="transmembrane region" description="Helical" evidence="6">
    <location>
        <begin position="108"/>
        <end position="128"/>
    </location>
</feature>
<feature type="transmembrane region" description="Helical" evidence="6">
    <location>
        <begin position="78"/>
        <end position="96"/>
    </location>
</feature>
<feature type="transmembrane region" description="Helical" evidence="6">
    <location>
        <begin position="200"/>
        <end position="226"/>
    </location>
</feature>
<dbReference type="EMBL" id="FXUV02000019">
    <property type="protein sequence ID" value="SNB65511.1"/>
    <property type="molecule type" value="Genomic_DNA"/>
</dbReference>
<evidence type="ECO:0000256" key="3">
    <source>
        <dbReference type="ARBA" id="ARBA00022692"/>
    </source>
</evidence>
<organism evidence="8 9">
    <name type="scientific">Kingella negevensis</name>
    <dbReference type="NCBI Taxonomy" id="1522312"/>
    <lineage>
        <taxon>Bacteria</taxon>
        <taxon>Pseudomonadati</taxon>
        <taxon>Pseudomonadota</taxon>
        <taxon>Betaproteobacteria</taxon>
        <taxon>Neisseriales</taxon>
        <taxon>Neisseriaceae</taxon>
        <taxon>Kingella</taxon>
    </lineage>
</organism>
<protein>
    <submittedName>
        <fullName evidence="8">Cytosine permease</fullName>
    </submittedName>
</protein>
<dbReference type="STRING" id="1522312.GCA_900177895_00028"/>
<dbReference type="NCBIfam" id="TIGR02358">
    <property type="entry name" value="thia_cytX"/>
    <property type="match status" value="1"/>
</dbReference>
<keyword evidence="9" id="KW-1185">Reference proteome</keyword>
<feature type="transmembrane region" description="Helical" evidence="6">
    <location>
        <begin position="238"/>
        <end position="258"/>
    </location>
</feature>
<feature type="transmembrane region" description="Helical" evidence="6">
    <location>
        <begin position="302"/>
        <end position="323"/>
    </location>
</feature>
<feature type="transmembrane region" description="Helical" evidence="6">
    <location>
        <begin position="135"/>
        <end position="155"/>
    </location>
</feature>